<dbReference type="InterPro" id="IPR001509">
    <property type="entry name" value="Epimerase_deHydtase"/>
</dbReference>
<dbReference type="SUPFAM" id="SSF51735">
    <property type="entry name" value="NAD(P)-binding Rossmann-fold domains"/>
    <property type="match status" value="1"/>
</dbReference>
<dbReference type="Gene3D" id="3.40.50.720">
    <property type="entry name" value="NAD(P)-binding Rossmann-like Domain"/>
    <property type="match status" value="1"/>
</dbReference>
<accession>A0A0U9H5X3</accession>
<dbReference type="InterPro" id="IPR036291">
    <property type="entry name" value="NAD(P)-bd_dom_sf"/>
</dbReference>
<dbReference type="OrthoDB" id="112777at2"/>
<reference evidence="3" key="1">
    <citation type="submission" date="2015-07" db="EMBL/GenBank/DDBJ databases">
        <title>Draft Genome Sequence of Oceanobacillus picturae Heshi-B3 that Was Isolated from Fermented Rice Bran with Aging Salted Mackerel, Which Was Named Heshiko as Traditional Fermented Seafood in Japan.</title>
        <authorList>
            <person name="Akuzawa S."/>
            <person name="Nakagawa J."/>
            <person name="Kanekatsu T."/>
            <person name="Kanesaki Y."/>
            <person name="Suzuki T."/>
        </authorList>
    </citation>
    <scope>NUCLEOTIDE SEQUENCE [LARGE SCALE GENOMIC DNA]</scope>
    <source>
        <strain evidence="3">Heshi-B3</strain>
    </source>
</reference>
<dbReference type="PANTHER" id="PTHR48079:SF6">
    <property type="entry name" value="NAD(P)-BINDING DOMAIN-CONTAINING PROTEIN-RELATED"/>
    <property type="match status" value="1"/>
</dbReference>
<dbReference type="PANTHER" id="PTHR48079">
    <property type="entry name" value="PROTEIN YEEZ"/>
    <property type="match status" value="1"/>
</dbReference>
<dbReference type="RefSeq" id="WP_058950236.1">
    <property type="nucleotide sequence ID" value="NZ_BBXV01000024.1"/>
</dbReference>
<dbReference type="Pfam" id="PF01370">
    <property type="entry name" value="Epimerase"/>
    <property type="match status" value="1"/>
</dbReference>
<feature type="domain" description="NAD-dependent epimerase/dehydratase" evidence="1">
    <location>
        <begin position="5"/>
        <end position="225"/>
    </location>
</feature>
<dbReference type="AlphaFoldDB" id="A0A0U9H5X3"/>
<comment type="caution">
    <text evidence="2">The sequence shown here is derived from an EMBL/GenBank/DDBJ whole genome shotgun (WGS) entry which is preliminary data.</text>
</comment>
<gene>
    <name evidence="2" type="ORF">OPHB3_2058</name>
</gene>
<dbReference type="InterPro" id="IPR051783">
    <property type="entry name" value="NAD(P)-dependent_oxidoreduct"/>
</dbReference>
<evidence type="ECO:0000313" key="2">
    <source>
        <dbReference type="EMBL" id="GAQ18119.1"/>
    </source>
</evidence>
<dbReference type="GO" id="GO:0005737">
    <property type="term" value="C:cytoplasm"/>
    <property type="evidence" value="ECO:0007669"/>
    <property type="project" value="TreeGrafter"/>
</dbReference>
<dbReference type="EMBL" id="BBXV01000024">
    <property type="protein sequence ID" value="GAQ18119.1"/>
    <property type="molecule type" value="Genomic_DNA"/>
</dbReference>
<dbReference type="CDD" id="cd05229">
    <property type="entry name" value="SDR_a3"/>
    <property type="match status" value="1"/>
</dbReference>
<reference evidence="2 3" key="2">
    <citation type="journal article" date="2016" name="Genome Announc.">
        <title>Draft Genome Sequence of Oceanobacillus picturae Heshi-B3, Isolated from Fermented Rice Bran in a Traditional Japanese Seafood Dish.</title>
        <authorList>
            <person name="Akuzawa S."/>
            <person name="Nagaoka J."/>
            <person name="Kanekatsu M."/>
            <person name="Kanesaki Y."/>
            <person name="Suzuki T."/>
        </authorList>
    </citation>
    <scope>NUCLEOTIDE SEQUENCE [LARGE SCALE GENOMIC DNA]</scope>
    <source>
        <strain evidence="2 3">Heshi-B3</strain>
    </source>
</reference>
<organism evidence="2 3">
    <name type="scientific">Oceanobacillus picturae</name>
    <dbReference type="NCBI Taxonomy" id="171693"/>
    <lineage>
        <taxon>Bacteria</taxon>
        <taxon>Bacillati</taxon>
        <taxon>Bacillota</taxon>
        <taxon>Bacilli</taxon>
        <taxon>Bacillales</taxon>
        <taxon>Bacillaceae</taxon>
        <taxon>Oceanobacillus</taxon>
    </lineage>
</organism>
<name>A0A0U9H5X3_9BACI</name>
<sequence>MEKAVVLGETGGTGQVIVSELLNRGIEVIAFGRSQEKLNELMEEHDNQPKLTYKLGNIFDYKTVIEAAKDVDVIFQCANVKYQEMKSKLLLLGESVMKAADTLGKRIVFVDGIYVYGHQVAKGDENHPHQPHTKKGKLRVEFEQLIFSPKWKSAKALIVRLPDYYGPTSQNSYLQPTLEGIAANKASVFIGNLKTPREYVYLPDAAKMIVNIAEKDDSYGENWNIPGAGLISGKDIIKIARNVTGSQKIIIPLSKNAIRFIGLFDVFMREVVEIMYLTKEGFVLSGEKYEKRIGAIPKTPFKQGMEETLQLLMYKENLG</sequence>
<evidence type="ECO:0000259" key="1">
    <source>
        <dbReference type="Pfam" id="PF01370"/>
    </source>
</evidence>
<protein>
    <submittedName>
        <fullName evidence="2">Short chain dehydrogenase</fullName>
    </submittedName>
</protein>
<dbReference type="GO" id="GO:0004029">
    <property type="term" value="F:aldehyde dehydrogenase (NAD+) activity"/>
    <property type="evidence" value="ECO:0007669"/>
    <property type="project" value="TreeGrafter"/>
</dbReference>
<evidence type="ECO:0000313" key="3">
    <source>
        <dbReference type="Proteomes" id="UP000052946"/>
    </source>
</evidence>
<dbReference type="Proteomes" id="UP000052946">
    <property type="component" value="Unassembled WGS sequence"/>
</dbReference>
<proteinExistence type="predicted"/>